<sequence>MQELQNTRMKPIQSLSLLEVFYYHTKNAATLSHNQSNKISQLPCIEPRDQALCTQKCRINYHTKLQPLFPKSFLVPQEFKRVSPFSMHLILALILSQSVPLHHRPHDLTLLTCANPSQSYRAIVFSPISCNSSSSKLLMLFPLKHLRILAISAYKAHSIYLSTSI</sequence>
<accession>A0A0C7MVV8</accession>
<dbReference type="HOGENOM" id="CLU_1611063_0_0_1"/>
<dbReference type="RefSeq" id="XP_022627947.1">
    <property type="nucleotide sequence ID" value="XM_022773477.1"/>
</dbReference>
<evidence type="ECO:0000313" key="2">
    <source>
        <dbReference type="Proteomes" id="UP000054304"/>
    </source>
</evidence>
<name>A0A0C7MVV8_9SACH</name>
<evidence type="ECO:0000313" key="1">
    <source>
        <dbReference type="EMBL" id="CEP61714.1"/>
    </source>
</evidence>
<dbReference type="Proteomes" id="UP000054304">
    <property type="component" value="Unassembled WGS sequence"/>
</dbReference>
<dbReference type="EMBL" id="LN736362">
    <property type="protein sequence ID" value="CEP61714.1"/>
    <property type="molecule type" value="Genomic_DNA"/>
</dbReference>
<proteinExistence type="predicted"/>
<dbReference type="AlphaFoldDB" id="A0A0C7MVV8"/>
<reference evidence="1 2" key="1">
    <citation type="submission" date="2014-12" db="EMBL/GenBank/DDBJ databases">
        <authorList>
            <person name="Neuveglise Cecile"/>
        </authorList>
    </citation>
    <scope>NUCLEOTIDE SEQUENCE [LARGE SCALE GENOMIC DNA]</scope>
    <source>
        <strain evidence="1 2">CBS 12615</strain>
    </source>
</reference>
<dbReference type="GeneID" id="34685149"/>
<protein>
    <submittedName>
        <fullName evidence="1">LALA0S03e09208g1_1</fullName>
    </submittedName>
</protein>
<keyword evidence="2" id="KW-1185">Reference proteome</keyword>
<organism evidence="1 2">
    <name type="scientific">Lachancea lanzarotensis</name>
    <dbReference type="NCBI Taxonomy" id="1245769"/>
    <lineage>
        <taxon>Eukaryota</taxon>
        <taxon>Fungi</taxon>
        <taxon>Dikarya</taxon>
        <taxon>Ascomycota</taxon>
        <taxon>Saccharomycotina</taxon>
        <taxon>Saccharomycetes</taxon>
        <taxon>Saccharomycetales</taxon>
        <taxon>Saccharomycetaceae</taxon>
        <taxon>Lachancea</taxon>
    </lineage>
</organism>
<gene>
    <name evidence="1" type="ORF">LALA0_S03e09208g</name>
</gene>